<feature type="compositionally biased region" description="Low complexity" evidence="1">
    <location>
        <begin position="127"/>
        <end position="146"/>
    </location>
</feature>
<reference evidence="3" key="1">
    <citation type="submission" date="2022-08" db="EMBL/GenBank/DDBJ databases">
        <authorList>
            <consortium name="DOE Joint Genome Institute"/>
            <person name="Min B."/>
            <person name="Sierra-Patev S."/>
            <person name="Naranjo-Ortiz M."/>
            <person name="Looney B."/>
            <person name="Konkel Z."/>
            <person name="Slot J.C."/>
            <person name="Sakamoto Y."/>
            <person name="Steenwyk J.L."/>
            <person name="Rokas A."/>
            <person name="Carro J."/>
            <person name="Camarero S."/>
            <person name="Ferreira P."/>
            <person name="Molpeceres G."/>
            <person name="Ruiz-duenas F.J."/>
            <person name="Serrano A."/>
            <person name="Henrissat B."/>
            <person name="Drula E."/>
            <person name="Hughes K.W."/>
            <person name="Mata J.L."/>
            <person name="Ishikawa N.K."/>
            <person name="Vargas-Isla R."/>
            <person name="Ushijima S."/>
            <person name="Smith C.A."/>
            <person name="Ahrendt S."/>
            <person name="Andreopoulos W."/>
            <person name="He G."/>
            <person name="LaButti K."/>
            <person name="Lipzen A."/>
            <person name="Ng V."/>
            <person name="Riley R."/>
            <person name="Sandor L."/>
            <person name="Barry K."/>
            <person name="Martinez A.T."/>
            <person name="Xiao Y."/>
            <person name="Gibbons J.G."/>
            <person name="Terashima K."/>
            <person name="Hibbett D.S."/>
            <person name="Grigoriev I.V."/>
        </authorList>
    </citation>
    <scope>NUCLEOTIDE SEQUENCE</scope>
    <source>
        <strain evidence="3">ET3784</strain>
    </source>
</reference>
<gene>
    <name evidence="3" type="ORF">DFJ43DRAFT_1074525</name>
</gene>
<accession>A0AA38JA63</accession>
<keyword evidence="2" id="KW-1133">Transmembrane helix</keyword>
<protein>
    <submittedName>
        <fullName evidence="3">Uncharacterized protein</fullName>
    </submittedName>
</protein>
<feature type="transmembrane region" description="Helical" evidence="2">
    <location>
        <begin position="79"/>
        <end position="105"/>
    </location>
</feature>
<name>A0AA38JA63_9AGAR</name>
<proteinExistence type="predicted"/>
<sequence>MFVYSTTLNNDGQTQSFFMLLASFTTLNFRAITNAVSDKIFYITLRTHRLSLNQLQQYTPLSSISLITMSSFKSTNYSLLAYFWCTIYVNMAFIASLFSTLVILIHPPAAPPMPERKYGLPRRLHSPSESSIASHSSSETTSSGVTEEIITPETSTEQVPIDFSSAPRPKDVRRAGVSFLNPSVVLPRSKDFTRPIKPIARRLSSSSQIVAQGFKQSIITPTSKMSQQIIPVSKASSQKTVNKVVSLTRQSVKATKKFVNKK</sequence>
<reference evidence="3" key="2">
    <citation type="journal article" date="2023" name="Proc. Natl. Acad. Sci. U.S.A.">
        <title>A global phylogenomic analysis of the shiitake genus Lentinula.</title>
        <authorList>
            <person name="Sierra-Patev S."/>
            <person name="Min B."/>
            <person name="Naranjo-Ortiz M."/>
            <person name="Looney B."/>
            <person name="Konkel Z."/>
            <person name="Slot J.C."/>
            <person name="Sakamoto Y."/>
            <person name="Steenwyk J.L."/>
            <person name="Rokas A."/>
            <person name="Carro J."/>
            <person name="Camarero S."/>
            <person name="Ferreira P."/>
            <person name="Molpeceres G."/>
            <person name="Ruiz-Duenas F.J."/>
            <person name="Serrano A."/>
            <person name="Henrissat B."/>
            <person name="Drula E."/>
            <person name="Hughes K.W."/>
            <person name="Mata J.L."/>
            <person name="Ishikawa N.K."/>
            <person name="Vargas-Isla R."/>
            <person name="Ushijima S."/>
            <person name="Smith C.A."/>
            <person name="Donoghue J."/>
            <person name="Ahrendt S."/>
            <person name="Andreopoulos W."/>
            <person name="He G."/>
            <person name="LaButti K."/>
            <person name="Lipzen A."/>
            <person name="Ng V."/>
            <person name="Riley R."/>
            <person name="Sandor L."/>
            <person name="Barry K."/>
            <person name="Martinez A.T."/>
            <person name="Xiao Y."/>
            <person name="Gibbons J.G."/>
            <person name="Terashima K."/>
            <person name="Grigoriev I.V."/>
            <person name="Hibbett D."/>
        </authorList>
    </citation>
    <scope>NUCLEOTIDE SEQUENCE</scope>
    <source>
        <strain evidence="3">ET3784</strain>
    </source>
</reference>
<dbReference type="EMBL" id="JANVFO010000025">
    <property type="protein sequence ID" value="KAJ3732266.1"/>
    <property type="molecule type" value="Genomic_DNA"/>
</dbReference>
<evidence type="ECO:0000256" key="1">
    <source>
        <dbReference type="SAM" id="MobiDB-lite"/>
    </source>
</evidence>
<dbReference type="Proteomes" id="UP001176059">
    <property type="component" value="Unassembled WGS sequence"/>
</dbReference>
<evidence type="ECO:0000313" key="3">
    <source>
        <dbReference type="EMBL" id="KAJ3732266.1"/>
    </source>
</evidence>
<evidence type="ECO:0000256" key="2">
    <source>
        <dbReference type="SAM" id="Phobius"/>
    </source>
</evidence>
<dbReference type="AlphaFoldDB" id="A0AA38JA63"/>
<organism evidence="3 4">
    <name type="scientific">Lentinula guzmanii</name>
    <dbReference type="NCBI Taxonomy" id="2804957"/>
    <lineage>
        <taxon>Eukaryota</taxon>
        <taxon>Fungi</taxon>
        <taxon>Dikarya</taxon>
        <taxon>Basidiomycota</taxon>
        <taxon>Agaricomycotina</taxon>
        <taxon>Agaricomycetes</taxon>
        <taxon>Agaricomycetidae</taxon>
        <taxon>Agaricales</taxon>
        <taxon>Marasmiineae</taxon>
        <taxon>Omphalotaceae</taxon>
        <taxon>Lentinula</taxon>
    </lineage>
</organism>
<comment type="caution">
    <text evidence="3">The sequence shown here is derived from an EMBL/GenBank/DDBJ whole genome shotgun (WGS) entry which is preliminary data.</text>
</comment>
<feature type="region of interest" description="Disordered" evidence="1">
    <location>
        <begin position="116"/>
        <end position="146"/>
    </location>
</feature>
<keyword evidence="2" id="KW-0812">Transmembrane</keyword>
<keyword evidence="4" id="KW-1185">Reference proteome</keyword>
<evidence type="ECO:0000313" key="4">
    <source>
        <dbReference type="Proteomes" id="UP001176059"/>
    </source>
</evidence>
<keyword evidence="2" id="KW-0472">Membrane</keyword>